<dbReference type="PANTHER" id="PTHR47967">
    <property type="entry name" value="OS07G0603500 PROTEIN-RELATED"/>
    <property type="match status" value="1"/>
</dbReference>
<reference evidence="4" key="1">
    <citation type="submission" date="2019-12" db="EMBL/GenBank/DDBJ databases">
        <authorList>
            <person name="Scholes J."/>
        </authorList>
    </citation>
    <scope>NUCLEOTIDE SEQUENCE</scope>
</reference>
<dbReference type="InterPro" id="IPR051708">
    <property type="entry name" value="Plant_Aspart_Prot_A1"/>
</dbReference>
<dbReference type="OrthoDB" id="2747330at2759"/>
<name>A0A9N7R3Q7_STRHE</name>
<evidence type="ECO:0000313" key="4">
    <source>
        <dbReference type="EMBL" id="CAA0809960.1"/>
    </source>
</evidence>
<sequence>MINEDFYYLTLEGVTVDGGSTQYLRPDGSEDEENKGNIIIDSGAALTYLPLEIYEGLEADLVKAVSGQRVDSPYGSSNLCYQGEDFQAPSVVMHFSGGADVVLEQDNTFTNYGQGIMCLTMVPMSPNDNGLPIFGNLNQMNYWIEYDIVGKKVNFKKSDCAAESAARLIG</sequence>
<dbReference type="GO" id="GO:0006508">
    <property type="term" value="P:proteolysis"/>
    <property type="evidence" value="ECO:0007669"/>
    <property type="project" value="UniProtKB-KW"/>
</dbReference>
<feature type="domain" description="Peptidase A1" evidence="3">
    <location>
        <begin position="1"/>
        <end position="156"/>
    </location>
</feature>
<organism evidence="4 5">
    <name type="scientific">Striga hermonthica</name>
    <name type="common">Purple witchweed</name>
    <name type="synonym">Buchnera hermonthica</name>
    <dbReference type="NCBI Taxonomy" id="68872"/>
    <lineage>
        <taxon>Eukaryota</taxon>
        <taxon>Viridiplantae</taxon>
        <taxon>Streptophyta</taxon>
        <taxon>Embryophyta</taxon>
        <taxon>Tracheophyta</taxon>
        <taxon>Spermatophyta</taxon>
        <taxon>Magnoliopsida</taxon>
        <taxon>eudicotyledons</taxon>
        <taxon>Gunneridae</taxon>
        <taxon>Pentapetalae</taxon>
        <taxon>asterids</taxon>
        <taxon>lamiids</taxon>
        <taxon>Lamiales</taxon>
        <taxon>Orobanchaceae</taxon>
        <taxon>Buchnereae</taxon>
        <taxon>Striga</taxon>
    </lineage>
</organism>
<evidence type="ECO:0000313" key="5">
    <source>
        <dbReference type="Proteomes" id="UP001153555"/>
    </source>
</evidence>
<dbReference type="EMBL" id="CACSLK010004199">
    <property type="protein sequence ID" value="CAA0809960.1"/>
    <property type="molecule type" value="Genomic_DNA"/>
</dbReference>
<accession>A0A9N7R3Q7</accession>
<protein>
    <submittedName>
        <fullName evidence="4">Aspartic proteinase CDR1</fullName>
    </submittedName>
</protein>
<comment type="caution">
    <text evidence="4">The sequence shown here is derived from an EMBL/GenBank/DDBJ whole genome shotgun (WGS) entry which is preliminary data.</text>
</comment>
<evidence type="ECO:0000256" key="2">
    <source>
        <dbReference type="ARBA" id="ARBA00022801"/>
    </source>
</evidence>
<keyword evidence="5" id="KW-1185">Reference proteome</keyword>
<dbReference type="GO" id="GO:0004190">
    <property type="term" value="F:aspartic-type endopeptidase activity"/>
    <property type="evidence" value="ECO:0007669"/>
    <property type="project" value="InterPro"/>
</dbReference>
<gene>
    <name evidence="4" type="ORF">SHERM_11869</name>
</gene>
<dbReference type="Pfam" id="PF14541">
    <property type="entry name" value="TAXi_C"/>
    <property type="match status" value="1"/>
</dbReference>
<dbReference type="PROSITE" id="PS51767">
    <property type="entry name" value="PEPTIDASE_A1"/>
    <property type="match status" value="1"/>
</dbReference>
<dbReference type="GO" id="GO:0005576">
    <property type="term" value="C:extracellular region"/>
    <property type="evidence" value="ECO:0007669"/>
    <property type="project" value="TreeGrafter"/>
</dbReference>
<dbReference type="InterPro" id="IPR001969">
    <property type="entry name" value="Aspartic_peptidase_AS"/>
</dbReference>
<dbReference type="PROSITE" id="PS00141">
    <property type="entry name" value="ASP_PROTEASE"/>
    <property type="match status" value="1"/>
</dbReference>
<dbReference type="SUPFAM" id="SSF50630">
    <property type="entry name" value="Acid proteases"/>
    <property type="match status" value="1"/>
</dbReference>
<dbReference type="InterPro" id="IPR021109">
    <property type="entry name" value="Peptidase_aspartic_dom_sf"/>
</dbReference>
<dbReference type="AlphaFoldDB" id="A0A9N7R3Q7"/>
<dbReference type="PANTHER" id="PTHR47967:SF128">
    <property type="entry name" value="ASPARTIC PROTEINASE CDR1-LIKE"/>
    <property type="match status" value="1"/>
</dbReference>
<evidence type="ECO:0000259" key="3">
    <source>
        <dbReference type="PROSITE" id="PS51767"/>
    </source>
</evidence>
<dbReference type="Gene3D" id="2.40.70.10">
    <property type="entry name" value="Acid Proteases"/>
    <property type="match status" value="1"/>
</dbReference>
<dbReference type="InterPro" id="IPR032799">
    <property type="entry name" value="TAXi_C"/>
</dbReference>
<evidence type="ECO:0000256" key="1">
    <source>
        <dbReference type="ARBA" id="ARBA00022670"/>
    </source>
</evidence>
<keyword evidence="1" id="KW-0645">Protease</keyword>
<dbReference type="InterPro" id="IPR033121">
    <property type="entry name" value="PEPTIDASE_A1"/>
</dbReference>
<proteinExistence type="predicted"/>
<keyword evidence="2" id="KW-0378">Hydrolase</keyword>
<dbReference type="Proteomes" id="UP001153555">
    <property type="component" value="Unassembled WGS sequence"/>
</dbReference>